<dbReference type="SUPFAM" id="SSF57756">
    <property type="entry name" value="Retrovirus zinc finger-like domains"/>
    <property type="match status" value="1"/>
</dbReference>
<keyword evidence="1" id="KW-0862">Zinc</keyword>
<dbReference type="InParanoid" id="A0A2J7QR80"/>
<evidence type="ECO:0000256" key="1">
    <source>
        <dbReference type="PROSITE-ProRule" id="PRU00047"/>
    </source>
</evidence>
<keyword evidence="1" id="KW-0479">Metal-binding</keyword>
<sequence length="246" mass="28433">MEARIAELDGRLRELTLGVKTKDLSLAANIREWTGQAKAKPVSEFLAQIEQCARVSNWTENDKVDILKAKLTREALQFVNGRDQLKDESVRYEVLKAALVKRFSEKLPARYHYNLLHEATQSKNESSIQFLDRCRVLSAKTIRQSADPTEQRILKQEADFRLLTSFIYGMKGEAGRELRIRNPETLDQALNIATVVYNAKRERWEQKRDRVRSPITCFACGRHGHIARNCEARRKPTTEREQHSPN</sequence>
<dbReference type="STRING" id="105785.A0A2J7QR80"/>
<feature type="domain" description="CCHC-type" evidence="2">
    <location>
        <begin position="217"/>
        <end position="230"/>
    </location>
</feature>
<dbReference type="Proteomes" id="UP000235965">
    <property type="component" value="Unassembled WGS sequence"/>
</dbReference>
<gene>
    <name evidence="3" type="ORF">B7P43_G16331</name>
</gene>
<proteinExistence type="predicted"/>
<accession>A0A2J7QR80</accession>
<comment type="caution">
    <text evidence="3">The sequence shown here is derived from an EMBL/GenBank/DDBJ whole genome shotgun (WGS) entry which is preliminary data.</text>
</comment>
<organism evidence="3 4">
    <name type="scientific">Cryptotermes secundus</name>
    <dbReference type="NCBI Taxonomy" id="105785"/>
    <lineage>
        <taxon>Eukaryota</taxon>
        <taxon>Metazoa</taxon>
        <taxon>Ecdysozoa</taxon>
        <taxon>Arthropoda</taxon>
        <taxon>Hexapoda</taxon>
        <taxon>Insecta</taxon>
        <taxon>Pterygota</taxon>
        <taxon>Neoptera</taxon>
        <taxon>Polyneoptera</taxon>
        <taxon>Dictyoptera</taxon>
        <taxon>Blattodea</taxon>
        <taxon>Blattoidea</taxon>
        <taxon>Termitoidae</taxon>
        <taxon>Kalotermitidae</taxon>
        <taxon>Cryptotermitinae</taxon>
        <taxon>Cryptotermes</taxon>
    </lineage>
</organism>
<dbReference type="Gene3D" id="4.10.60.10">
    <property type="entry name" value="Zinc finger, CCHC-type"/>
    <property type="match status" value="1"/>
</dbReference>
<name>A0A2J7QR80_9NEOP</name>
<keyword evidence="4" id="KW-1185">Reference proteome</keyword>
<reference evidence="3 4" key="1">
    <citation type="submission" date="2017-12" db="EMBL/GenBank/DDBJ databases">
        <title>Hemimetabolous genomes reveal molecular basis of termite eusociality.</title>
        <authorList>
            <person name="Harrison M.C."/>
            <person name="Jongepier E."/>
            <person name="Robertson H.M."/>
            <person name="Arning N."/>
            <person name="Bitard-Feildel T."/>
            <person name="Chao H."/>
            <person name="Childers C.P."/>
            <person name="Dinh H."/>
            <person name="Doddapaneni H."/>
            <person name="Dugan S."/>
            <person name="Gowin J."/>
            <person name="Greiner C."/>
            <person name="Han Y."/>
            <person name="Hu H."/>
            <person name="Hughes D.S.T."/>
            <person name="Huylmans A.-K."/>
            <person name="Kemena C."/>
            <person name="Kremer L.P.M."/>
            <person name="Lee S.L."/>
            <person name="Lopez-Ezquerra A."/>
            <person name="Mallet L."/>
            <person name="Monroy-Kuhn J.M."/>
            <person name="Moser A."/>
            <person name="Murali S.C."/>
            <person name="Muzny D.M."/>
            <person name="Otani S."/>
            <person name="Piulachs M.-D."/>
            <person name="Poelchau M."/>
            <person name="Qu J."/>
            <person name="Schaub F."/>
            <person name="Wada-Katsumata A."/>
            <person name="Worley K.C."/>
            <person name="Xie Q."/>
            <person name="Ylla G."/>
            <person name="Poulsen M."/>
            <person name="Gibbs R.A."/>
            <person name="Schal C."/>
            <person name="Richards S."/>
            <person name="Belles X."/>
            <person name="Korb J."/>
            <person name="Bornberg-Bauer E."/>
        </authorList>
    </citation>
    <scope>NUCLEOTIDE SEQUENCE [LARGE SCALE GENOMIC DNA]</scope>
    <source>
        <tissue evidence="3">Whole body</tissue>
    </source>
</reference>
<dbReference type="PROSITE" id="PS50158">
    <property type="entry name" value="ZF_CCHC"/>
    <property type="match status" value="1"/>
</dbReference>
<keyword evidence="1" id="KW-0863">Zinc-finger</keyword>
<evidence type="ECO:0000313" key="3">
    <source>
        <dbReference type="EMBL" id="PNF31083.1"/>
    </source>
</evidence>
<dbReference type="InterPro" id="IPR036875">
    <property type="entry name" value="Znf_CCHC_sf"/>
</dbReference>
<protein>
    <recommendedName>
        <fullName evidence="2">CCHC-type domain-containing protein</fullName>
    </recommendedName>
</protein>
<dbReference type="Pfam" id="PF00098">
    <property type="entry name" value="zf-CCHC"/>
    <property type="match status" value="1"/>
</dbReference>
<dbReference type="OrthoDB" id="6780827at2759"/>
<dbReference type="AlphaFoldDB" id="A0A2J7QR80"/>
<evidence type="ECO:0000313" key="4">
    <source>
        <dbReference type="Proteomes" id="UP000235965"/>
    </source>
</evidence>
<dbReference type="GO" id="GO:0003676">
    <property type="term" value="F:nucleic acid binding"/>
    <property type="evidence" value="ECO:0007669"/>
    <property type="project" value="InterPro"/>
</dbReference>
<dbReference type="InterPro" id="IPR001878">
    <property type="entry name" value="Znf_CCHC"/>
</dbReference>
<evidence type="ECO:0000259" key="2">
    <source>
        <dbReference type="PROSITE" id="PS50158"/>
    </source>
</evidence>
<dbReference type="EMBL" id="NEVH01011930">
    <property type="protein sequence ID" value="PNF31083.1"/>
    <property type="molecule type" value="Genomic_DNA"/>
</dbReference>
<dbReference type="GO" id="GO:0008270">
    <property type="term" value="F:zinc ion binding"/>
    <property type="evidence" value="ECO:0007669"/>
    <property type="project" value="UniProtKB-KW"/>
</dbReference>